<name>A0A6J4P436_9ACTN</name>
<dbReference type="Gene3D" id="3.90.180.10">
    <property type="entry name" value="Medium-chain alcohol dehydrogenases, catalytic domain"/>
    <property type="match status" value="1"/>
</dbReference>
<dbReference type="InterPro" id="IPR051603">
    <property type="entry name" value="Zinc-ADH_QOR/CCCR"/>
</dbReference>
<dbReference type="SUPFAM" id="SSF50129">
    <property type="entry name" value="GroES-like"/>
    <property type="match status" value="1"/>
</dbReference>
<dbReference type="EC" id="1.1.1.-" evidence="3"/>
<dbReference type="SMART" id="SM00829">
    <property type="entry name" value="PKS_ER"/>
    <property type="match status" value="1"/>
</dbReference>
<dbReference type="InterPro" id="IPR036291">
    <property type="entry name" value="NAD(P)-bd_dom_sf"/>
</dbReference>
<dbReference type="GO" id="GO:0016491">
    <property type="term" value="F:oxidoreductase activity"/>
    <property type="evidence" value="ECO:0007669"/>
    <property type="project" value="UniProtKB-KW"/>
</dbReference>
<evidence type="ECO:0000259" key="2">
    <source>
        <dbReference type="SMART" id="SM00829"/>
    </source>
</evidence>
<dbReference type="SUPFAM" id="SSF51735">
    <property type="entry name" value="NAD(P)-binding Rossmann-fold domains"/>
    <property type="match status" value="1"/>
</dbReference>
<dbReference type="Gene3D" id="3.40.50.720">
    <property type="entry name" value="NAD(P)-binding Rossmann-like Domain"/>
    <property type="match status" value="1"/>
</dbReference>
<accession>A0A6J4P436</accession>
<keyword evidence="3" id="KW-0456">Lyase</keyword>
<dbReference type="Pfam" id="PF08240">
    <property type="entry name" value="ADH_N"/>
    <property type="match status" value="1"/>
</dbReference>
<dbReference type="PANTHER" id="PTHR44154:SF1">
    <property type="entry name" value="QUINONE OXIDOREDUCTASE"/>
    <property type="match status" value="1"/>
</dbReference>
<organism evidence="3">
    <name type="scientific">uncultured Rubrobacteraceae bacterium</name>
    <dbReference type="NCBI Taxonomy" id="349277"/>
    <lineage>
        <taxon>Bacteria</taxon>
        <taxon>Bacillati</taxon>
        <taxon>Actinomycetota</taxon>
        <taxon>Rubrobacteria</taxon>
        <taxon>Rubrobacterales</taxon>
        <taxon>Rubrobacteraceae</taxon>
        <taxon>environmental samples</taxon>
    </lineage>
</organism>
<keyword evidence="3" id="KW-0560">Oxidoreductase</keyword>
<evidence type="ECO:0000256" key="1">
    <source>
        <dbReference type="ARBA" id="ARBA00022857"/>
    </source>
</evidence>
<dbReference type="InterPro" id="IPR011032">
    <property type="entry name" value="GroES-like_sf"/>
</dbReference>
<dbReference type="InterPro" id="IPR013154">
    <property type="entry name" value="ADH-like_N"/>
</dbReference>
<dbReference type="AlphaFoldDB" id="A0A6J4P436"/>
<dbReference type="InterPro" id="IPR020843">
    <property type="entry name" value="ER"/>
</dbReference>
<feature type="domain" description="Enoyl reductase (ER)" evidence="2">
    <location>
        <begin position="10"/>
        <end position="302"/>
    </location>
</feature>
<reference evidence="3" key="1">
    <citation type="submission" date="2020-02" db="EMBL/GenBank/DDBJ databases">
        <authorList>
            <person name="Meier V. D."/>
        </authorList>
    </citation>
    <scope>NUCLEOTIDE SEQUENCE</scope>
    <source>
        <strain evidence="3">AVDCRST_MAG78</strain>
    </source>
</reference>
<dbReference type="GO" id="GO:0016829">
    <property type="term" value="F:lyase activity"/>
    <property type="evidence" value="ECO:0007669"/>
    <property type="project" value="UniProtKB-KW"/>
</dbReference>
<proteinExistence type="predicted"/>
<dbReference type="Pfam" id="PF13602">
    <property type="entry name" value="ADH_zinc_N_2"/>
    <property type="match status" value="1"/>
</dbReference>
<protein>
    <submittedName>
        <fullName evidence="3">Bifunctional protein: zinc-containing alcohol dehydrogenase quinone oxidoreductase ( NADPH:quinone reductase) Similar to arginate lyase</fullName>
        <ecNumber evidence="3">1.1.1.-</ecNumber>
    </submittedName>
</protein>
<dbReference type="PANTHER" id="PTHR44154">
    <property type="entry name" value="QUINONE OXIDOREDUCTASE"/>
    <property type="match status" value="1"/>
</dbReference>
<gene>
    <name evidence="3" type="ORF">AVDCRST_MAG78-2</name>
</gene>
<keyword evidence="1" id="KW-0521">NADP</keyword>
<sequence length="305" mass="32045">MRAIAIEGFGGRDRLKLVDLPVPEPGPDDVLVRVRAAGVGPWDAKTREGLFGKRSFPYVLGFEASGILENVGANVADLREGDEVYLSSGGCYAEYVAAPAEKVARKPASLSFEEAAGVPVAGSTAYQGIVEEIGLKEGETGLIAGAAGGVGTMAVQIAASLGARVLGTASPRNHDYLRSLGAAEVIDYQGDWVAAARTIAPGGVDAVFDCVGGGTFRRSFETVRDGGRVVTIVAFGEEVEPGRGITHHAFSAQAERRKLQKLSEMFDAGKLRVEIEDILPLEEAAKAQERVEAGHTRGKIVLRVG</sequence>
<dbReference type="CDD" id="cd05289">
    <property type="entry name" value="MDR_like_2"/>
    <property type="match status" value="1"/>
</dbReference>
<dbReference type="EMBL" id="CADCVB010000001">
    <property type="protein sequence ID" value="CAA9404244.1"/>
    <property type="molecule type" value="Genomic_DNA"/>
</dbReference>
<evidence type="ECO:0000313" key="3">
    <source>
        <dbReference type="EMBL" id="CAA9404244.1"/>
    </source>
</evidence>